<evidence type="ECO:0000313" key="2">
    <source>
        <dbReference type="Ensembl" id="ENSPKIP00000022614.1"/>
    </source>
</evidence>
<dbReference type="InterPro" id="IPR058913">
    <property type="entry name" value="Integrase_dom_put"/>
</dbReference>
<dbReference type="Ensembl" id="ENSPKIT00000003284.1">
    <property type="protein sequence ID" value="ENSPKIP00000022614.1"/>
    <property type="gene ID" value="ENSPKIG00000006551.1"/>
</dbReference>
<feature type="domain" description="Integrase core" evidence="1">
    <location>
        <begin position="213"/>
        <end position="389"/>
    </location>
</feature>
<accession>A0A3B3RVS6</accession>
<protein>
    <recommendedName>
        <fullName evidence="1">Integrase core domain-containing protein</fullName>
    </recommendedName>
</protein>
<dbReference type="PANTHER" id="PTHR46791">
    <property type="entry name" value="EXPRESSED PROTEIN"/>
    <property type="match status" value="1"/>
</dbReference>
<dbReference type="Proteomes" id="UP000261540">
    <property type="component" value="Unplaced"/>
</dbReference>
<dbReference type="GeneTree" id="ENSGT00940000164996"/>
<name>A0A3B3RVS6_9TELE</name>
<organism evidence="2 3">
    <name type="scientific">Paramormyrops kingsleyae</name>
    <dbReference type="NCBI Taxonomy" id="1676925"/>
    <lineage>
        <taxon>Eukaryota</taxon>
        <taxon>Metazoa</taxon>
        <taxon>Chordata</taxon>
        <taxon>Craniata</taxon>
        <taxon>Vertebrata</taxon>
        <taxon>Euteleostomi</taxon>
        <taxon>Actinopterygii</taxon>
        <taxon>Neopterygii</taxon>
        <taxon>Teleostei</taxon>
        <taxon>Osteoglossocephala</taxon>
        <taxon>Osteoglossomorpha</taxon>
        <taxon>Osteoglossiformes</taxon>
        <taxon>Mormyridae</taxon>
        <taxon>Paramormyrops</taxon>
    </lineage>
</organism>
<reference evidence="2" key="1">
    <citation type="submission" date="2025-08" db="UniProtKB">
        <authorList>
            <consortium name="Ensembl"/>
        </authorList>
    </citation>
    <scope>IDENTIFICATION</scope>
</reference>
<evidence type="ECO:0000313" key="3">
    <source>
        <dbReference type="Proteomes" id="UP000261540"/>
    </source>
</evidence>
<dbReference type="AlphaFoldDB" id="A0A3B3RVS6"/>
<sequence>MEHDKKKQEILRHSILERLSLKLQHVLQQPSLDLDYLDFVCNQEFFVIDAASQVLDIPHAIRDGLVQLHGLVRAGIENERYPVVFTLEQGERGRPKFAFSAAFLTCLFEIPLPVSCIANLLGLSQRTIFRRMKECGISTKTLYSTMSDQELDGKITTIKAHLPHAGYRLVKGCLQAEGHRIQWERIKAAMHRVNSVGVLARMTQIGCIVRRQYCVRRPLSLVHVDTNHKLIRYNILNIFAANNNQSSTALRFFLEAVQKTGWPSRVRGDEGVENVGIARCMFSVQGTGRGSFVSGKSVHNQRIERLWRDVWTAVTQIYYEVLHSLEEDGLLDRFNNVHMFCVHYVFLLHLNTDLVTFKEGWDNHPLRTEGNLTPNQLWVMGHMQNPCTSQENLEEVVIKVI</sequence>
<reference evidence="2" key="2">
    <citation type="submission" date="2025-09" db="UniProtKB">
        <authorList>
            <consortium name="Ensembl"/>
        </authorList>
    </citation>
    <scope>IDENTIFICATION</scope>
</reference>
<dbReference type="STRING" id="1676925.ENSPKIP00000022614"/>
<evidence type="ECO:0000259" key="1">
    <source>
        <dbReference type="Pfam" id="PF24764"/>
    </source>
</evidence>
<keyword evidence="3" id="KW-1185">Reference proteome</keyword>
<proteinExistence type="predicted"/>
<dbReference type="PANTHER" id="PTHR46791:SF11">
    <property type="entry name" value="INTEGRASE CATALYTIC DOMAIN-CONTAINING PROTEIN"/>
    <property type="match status" value="1"/>
</dbReference>
<dbReference type="Pfam" id="PF24764">
    <property type="entry name" value="rva_4"/>
    <property type="match status" value="1"/>
</dbReference>